<protein>
    <submittedName>
        <fullName evidence="3">Uncharacterized protein</fullName>
    </submittedName>
</protein>
<feature type="transmembrane region" description="Helical" evidence="2">
    <location>
        <begin position="63"/>
        <end position="83"/>
    </location>
</feature>
<evidence type="ECO:0000256" key="1">
    <source>
        <dbReference type="SAM" id="MobiDB-lite"/>
    </source>
</evidence>
<keyword evidence="2" id="KW-0812">Transmembrane</keyword>
<dbReference type="EMBL" id="OZ075123">
    <property type="protein sequence ID" value="CAL4917816.1"/>
    <property type="molecule type" value="Genomic_DNA"/>
</dbReference>
<name>A0ABC8X3Y3_9POAL</name>
<reference evidence="4" key="1">
    <citation type="submission" date="2024-06" db="EMBL/GenBank/DDBJ databases">
        <authorList>
            <person name="Ryan C."/>
        </authorList>
    </citation>
    <scope>NUCLEOTIDE SEQUENCE [LARGE SCALE GENOMIC DNA]</scope>
</reference>
<keyword evidence="4" id="KW-1185">Reference proteome</keyword>
<organism evidence="3 4">
    <name type="scientific">Urochloa decumbens</name>
    <dbReference type="NCBI Taxonomy" id="240449"/>
    <lineage>
        <taxon>Eukaryota</taxon>
        <taxon>Viridiplantae</taxon>
        <taxon>Streptophyta</taxon>
        <taxon>Embryophyta</taxon>
        <taxon>Tracheophyta</taxon>
        <taxon>Spermatophyta</taxon>
        <taxon>Magnoliopsida</taxon>
        <taxon>Liliopsida</taxon>
        <taxon>Poales</taxon>
        <taxon>Poaceae</taxon>
        <taxon>PACMAD clade</taxon>
        <taxon>Panicoideae</taxon>
        <taxon>Panicodae</taxon>
        <taxon>Paniceae</taxon>
        <taxon>Melinidinae</taxon>
        <taxon>Urochloa</taxon>
    </lineage>
</organism>
<gene>
    <name evidence="3" type="ORF">URODEC1_LOCUS18798</name>
</gene>
<dbReference type="Proteomes" id="UP001497457">
    <property type="component" value="Chromosome 13rd"/>
</dbReference>
<reference evidence="3 4" key="2">
    <citation type="submission" date="2024-10" db="EMBL/GenBank/DDBJ databases">
        <authorList>
            <person name="Ryan C."/>
        </authorList>
    </citation>
    <scope>NUCLEOTIDE SEQUENCE [LARGE SCALE GENOMIC DNA]</scope>
</reference>
<evidence type="ECO:0000313" key="4">
    <source>
        <dbReference type="Proteomes" id="UP001497457"/>
    </source>
</evidence>
<feature type="region of interest" description="Disordered" evidence="1">
    <location>
        <begin position="157"/>
        <end position="189"/>
    </location>
</feature>
<keyword evidence="2" id="KW-1133">Transmembrane helix</keyword>
<evidence type="ECO:0000313" key="3">
    <source>
        <dbReference type="EMBL" id="CAL4917816.1"/>
    </source>
</evidence>
<dbReference type="AlphaFoldDB" id="A0ABC8X3Y3"/>
<dbReference type="PANTHER" id="PTHR35762">
    <property type="entry name" value="TRANSMEMBRANE PROTEIN"/>
    <property type="match status" value="1"/>
</dbReference>
<dbReference type="PANTHER" id="PTHR35762:SF8">
    <property type="entry name" value="EXPRESSED PROTEIN"/>
    <property type="match status" value="1"/>
</dbReference>
<evidence type="ECO:0000256" key="2">
    <source>
        <dbReference type="SAM" id="Phobius"/>
    </source>
</evidence>
<keyword evidence="2" id="KW-0472">Membrane</keyword>
<proteinExistence type="predicted"/>
<accession>A0ABC8X3Y3</accession>
<feature type="transmembrane region" description="Helical" evidence="2">
    <location>
        <begin position="35"/>
        <end position="57"/>
    </location>
</feature>
<sequence length="224" mass="24231">MDHILQLHVEHHTSSSGCSGVARLGKGRGDAPPRAVLAFAAIIALLCLLLLPSLFSVVTARTALFVLSNAILLLLAADCRWFFPISDDAGASACPELPAGDFLEKHHGRRHQHQIQGEARQCAAQSCVPYSASAGCLLEHDENIGGTASEAFTETAAKPDTGNTTVTSEAQEEEEEEKEAAPAASTPELVRLEELGIDELNKKFDEFIQSRRNRWMNEESLLAE</sequence>